<dbReference type="EMBL" id="OX458333">
    <property type="protein sequence ID" value="CAI8883767.1"/>
    <property type="molecule type" value="Genomic_DNA"/>
</dbReference>
<dbReference type="CDD" id="cd02933">
    <property type="entry name" value="OYE_like_FMN"/>
    <property type="match status" value="1"/>
</dbReference>
<evidence type="ECO:0000259" key="1">
    <source>
        <dbReference type="Pfam" id="PF00724"/>
    </source>
</evidence>
<dbReference type="Gene3D" id="3.20.20.70">
    <property type="entry name" value="Aldolase class I"/>
    <property type="match status" value="1"/>
</dbReference>
<evidence type="ECO:0000313" key="3">
    <source>
        <dbReference type="Proteomes" id="UP001162030"/>
    </source>
</evidence>
<protein>
    <submittedName>
        <fullName evidence="2">N-ethylmaleimide reductase</fullName>
    </submittedName>
</protein>
<name>A0ABN8X575_9GAMM</name>
<dbReference type="NCBIfam" id="NF007899">
    <property type="entry name" value="PRK10605.1"/>
    <property type="match status" value="1"/>
</dbReference>
<dbReference type="Proteomes" id="UP001162030">
    <property type="component" value="Chromosome"/>
</dbReference>
<keyword evidence="3" id="KW-1185">Reference proteome</keyword>
<sequence>MSDILFQPYTLGPYTLKNRIVMAPLTRCRAGQPGNIPTELNARYYAQRASAGLIISEATQVSQQGQGYAWTPGIHTLDQVKGWRSIADAVHTAGGLIFMQLWHVGRISHPALQPDGQLPVAPSAIRPSGTAFIVNERGEAERVPFVTPRALATEEMPYIVKQYAHGASNALKAGVDGVEIHAANGYLLDQFLNTSSNRRNDQYGGSVENRARLLMEVVDAVCRIWGSQRVAVRISPLGTFNDMGDDDPEALFGYVAERLNAFNLAYLHVVEPEVARDPASPNFDVRGPAIMKLIRTRYRGTLIVCGGYDQRKATACIEEGRADLVAFGRLFIANPDLPERFRQNAELNLPDESTFYGGGAEGYVDYPTLRQLRGQEPMPAIDEG</sequence>
<dbReference type="Pfam" id="PF00724">
    <property type="entry name" value="Oxidored_FMN"/>
    <property type="match status" value="1"/>
</dbReference>
<dbReference type="SUPFAM" id="SSF51395">
    <property type="entry name" value="FMN-linked oxidoreductases"/>
    <property type="match status" value="1"/>
</dbReference>
<accession>A0ABN8X575</accession>
<proteinExistence type="predicted"/>
<organism evidence="2 3">
    <name type="scientific">Methylocaldum szegediense</name>
    <dbReference type="NCBI Taxonomy" id="73780"/>
    <lineage>
        <taxon>Bacteria</taxon>
        <taxon>Pseudomonadati</taxon>
        <taxon>Pseudomonadota</taxon>
        <taxon>Gammaproteobacteria</taxon>
        <taxon>Methylococcales</taxon>
        <taxon>Methylococcaceae</taxon>
        <taxon>Methylocaldum</taxon>
    </lineage>
</organism>
<dbReference type="InterPro" id="IPR045247">
    <property type="entry name" value="Oye-like"/>
</dbReference>
<feature type="domain" description="NADH:flavin oxidoreductase/NADH oxidase N-terminal" evidence="1">
    <location>
        <begin position="5"/>
        <end position="348"/>
    </location>
</feature>
<dbReference type="InterPro" id="IPR013785">
    <property type="entry name" value="Aldolase_TIM"/>
</dbReference>
<reference evidence="2 3" key="1">
    <citation type="submission" date="2023-03" db="EMBL/GenBank/DDBJ databases">
        <authorList>
            <person name="Pearce D."/>
        </authorList>
    </citation>
    <scope>NUCLEOTIDE SEQUENCE [LARGE SCALE GENOMIC DNA]</scope>
    <source>
        <strain evidence="2">Msz</strain>
    </source>
</reference>
<dbReference type="PANTHER" id="PTHR22893">
    <property type="entry name" value="NADH OXIDOREDUCTASE-RELATED"/>
    <property type="match status" value="1"/>
</dbReference>
<gene>
    <name evidence="2" type="primary">nemA</name>
    <name evidence="2" type="ORF">MSZNOR_3110</name>
</gene>
<dbReference type="PANTHER" id="PTHR22893:SF91">
    <property type="entry name" value="NADPH DEHYDROGENASE 2-RELATED"/>
    <property type="match status" value="1"/>
</dbReference>
<dbReference type="RefSeq" id="WP_051331867.1">
    <property type="nucleotide sequence ID" value="NZ_OX458333.1"/>
</dbReference>
<dbReference type="InterPro" id="IPR001155">
    <property type="entry name" value="OxRdtase_FMN_N"/>
</dbReference>
<evidence type="ECO:0000313" key="2">
    <source>
        <dbReference type="EMBL" id="CAI8883767.1"/>
    </source>
</evidence>